<dbReference type="InterPro" id="IPR015424">
    <property type="entry name" value="PyrdxlP-dep_Trfase"/>
</dbReference>
<name>A0AA35W3H8_GEOBA</name>
<dbReference type="GO" id="GO:0008483">
    <property type="term" value="F:transaminase activity"/>
    <property type="evidence" value="ECO:0007669"/>
    <property type="project" value="InterPro"/>
</dbReference>
<dbReference type="InterPro" id="IPR005814">
    <property type="entry name" value="Aminotrans_3"/>
</dbReference>
<dbReference type="InterPro" id="IPR015422">
    <property type="entry name" value="PyrdxlP-dep_Trfase_small"/>
</dbReference>
<evidence type="ECO:0000256" key="2">
    <source>
        <dbReference type="ARBA" id="ARBA00022898"/>
    </source>
</evidence>
<reference evidence="3" key="1">
    <citation type="submission" date="2023-03" db="EMBL/GenBank/DDBJ databases">
        <authorList>
            <person name="Steffen K."/>
            <person name="Cardenas P."/>
        </authorList>
    </citation>
    <scope>NUCLEOTIDE SEQUENCE</scope>
</reference>
<dbReference type="PANTHER" id="PTHR43713">
    <property type="entry name" value="GLUTAMATE-1-SEMIALDEHYDE 2,1-AMINOMUTASE"/>
    <property type="match status" value="1"/>
</dbReference>
<dbReference type="InterPro" id="IPR015421">
    <property type="entry name" value="PyrdxlP-dep_Trfase_major"/>
</dbReference>
<accession>A0AA35W3H8</accession>
<dbReference type="Proteomes" id="UP001174909">
    <property type="component" value="Unassembled WGS sequence"/>
</dbReference>
<proteinExistence type="predicted"/>
<evidence type="ECO:0000256" key="1">
    <source>
        <dbReference type="ARBA" id="ARBA00001933"/>
    </source>
</evidence>
<dbReference type="EMBL" id="CASHTH010000382">
    <property type="protein sequence ID" value="CAI7999712.1"/>
    <property type="molecule type" value="Genomic_DNA"/>
</dbReference>
<keyword evidence="4" id="KW-1185">Reference proteome</keyword>
<dbReference type="AlphaFoldDB" id="A0AA35W3H8"/>
<sequence>MFERAKESLPGGNTRTGAYMRPFPIYVERGEGVYFYDLDGHRLLDFVNNNTALILGHAHPAIVEALQDRVAKGTAFSRPTPLEVEMAELLRERVPSLERLRFCSSGTEAVLNALRVARAFTGRRKIARFEGAYHGVGEYALVNLGPANRPRSVPSTAGLSPAVLEEVLVLPFNDADACAEIINENADDLAAVIVDPLATGAGTCLPVEGFLSRLRELTTQIGALLIFDEIISFRASPGGAQELYGVRPDLTCMAKVIAGGTAGAVFGGRADVMGTV</sequence>
<dbReference type="Gene3D" id="3.90.1150.10">
    <property type="entry name" value="Aspartate Aminotransferase, domain 1"/>
    <property type="match status" value="1"/>
</dbReference>
<gene>
    <name evidence="3" type="ORF">GBAR_LOCUS2773</name>
</gene>
<comment type="cofactor">
    <cofactor evidence="1">
        <name>pyridoxal 5'-phosphate</name>
        <dbReference type="ChEBI" id="CHEBI:597326"/>
    </cofactor>
</comment>
<dbReference type="GO" id="GO:0030170">
    <property type="term" value="F:pyridoxal phosphate binding"/>
    <property type="evidence" value="ECO:0007669"/>
    <property type="project" value="InterPro"/>
</dbReference>
<dbReference type="Pfam" id="PF00202">
    <property type="entry name" value="Aminotran_3"/>
    <property type="match status" value="1"/>
</dbReference>
<dbReference type="SUPFAM" id="SSF53383">
    <property type="entry name" value="PLP-dependent transferases"/>
    <property type="match status" value="1"/>
</dbReference>
<comment type="caution">
    <text evidence="3">The sequence shown here is derived from an EMBL/GenBank/DDBJ whole genome shotgun (WGS) entry which is preliminary data.</text>
</comment>
<evidence type="ECO:0000313" key="4">
    <source>
        <dbReference type="Proteomes" id="UP001174909"/>
    </source>
</evidence>
<protein>
    <submittedName>
        <fullName evidence="3">Glutamate-1-semialdehyde 2,1-aminomutase</fullName>
    </submittedName>
</protein>
<organism evidence="3 4">
    <name type="scientific">Geodia barretti</name>
    <name type="common">Barrett's horny sponge</name>
    <dbReference type="NCBI Taxonomy" id="519541"/>
    <lineage>
        <taxon>Eukaryota</taxon>
        <taxon>Metazoa</taxon>
        <taxon>Porifera</taxon>
        <taxon>Demospongiae</taxon>
        <taxon>Heteroscleromorpha</taxon>
        <taxon>Tetractinellida</taxon>
        <taxon>Astrophorina</taxon>
        <taxon>Geodiidae</taxon>
        <taxon>Geodia</taxon>
    </lineage>
</organism>
<dbReference type="PANTHER" id="PTHR43713:SF3">
    <property type="entry name" value="GLUTAMATE-1-SEMIALDEHYDE 2,1-AMINOMUTASE 1, CHLOROPLASTIC-RELATED"/>
    <property type="match status" value="1"/>
</dbReference>
<dbReference type="Gene3D" id="3.40.640.10">
    <property type="entry name" value="Type I PLP-dependent aspartate aminotransferase-like (Major domain)"/>
    <property type="match status" value="1"/>
</dbReference>
<keyword evidence="2" id="KW-0663">Pyridoxal phosphate</keyword>
<evidence type="ECO:0000313" key="3">
    <source>
        <dbReference type="EMBL" id="CAI7999712.1"/>
    </source>
</evidence>